<evidence type="ECO:0000313" key="1">
    <source>
        <dbReference type="EMBL" id="KFD47065.1"/>
    </source>
</evidence>
<keyword evidence="5" id="KW-1185">Reference proteome</keyword>
<reference evidence="4 5" key="1">
    <citation type="journal article" date="2014" name="Nat. Genet.">
        <title>Genome and transcriptome of the porcine whipworm Trichuris suis.</title>
        <authorList>
            <person name="Jex A.R."/>
            <person name="Nejsum P."/>
            <person name="Schwarz E.M."/>
            <person name="Hu L."/>
            <person name="Young N.D."/>
            <person name="Hall R.S."/>
            <person name="Korhonen P.K."/>
            <person name="Liao S."/>
            <person name="Thamsborg S."/>
            <person name="Xia J."/>
            <person name="Xu P."/>
            <person name="Wang S."/>
            <person name="Scheerlinck J.P."/>
            <person name="Hofmann A."/>
            <person name="Sternberg P.W."/>
            <person name="Wang J."/>
            <person name="Gasser R.B."/>
        </authorList>
    </citation>
    <scope>NUCLEOTIDE SEQUENCE [LARGE SCALE GENOMIC DNA]</scope>
    <source>
        <strain evidence="4">DCEP-RM93F</strain>
        <strain evidence="1">DCEP-RM93M</strain>
    </source>
</reference>
<organism evidence="4">
    <name type="scientific">Trichuris suis</name>
    <name type="common">pig whipworm</name>
    <dbReference type="NCBI Taxonomy" id="68888"/>
    <lineage>
        <taxon>Eukaryota</taxon>
        <taxon>Metazoa</taxon>
        <taxon>Ecdysozoa</taxon>
        <taxon>Nematoda</taxon>
        <taxon>Enoplea</taxon>
        <taxon>Dorylaimia</taxon>
        <taxon>Trichinellida</taxon>
        <taxon>Trichuridae</taxon>
        <taxon>Trichuris</taxon>
    </lineage>
</organism>
<evidence type="ECO:0000313" key="2">
    <source>
        <dbReference type="EMBL" id="KFD59275.1"/>
    </source>
</evidence>
<gene>
    <name evidence="1" type="ORF">M513_12053</name>
    <name evidence="3" type="ORF">M514_12053</name>
    <name evidence="4" type="ORF">M514_26479</name>
    <name evidence="2" type="ORF">M514_28546</name>
</gene>
<evidence type="ECO:0000313" key="5">
    <source>
        <dbReference type="Proteomes" id="UP000030764"/>
    </source>
</evidence>
<dbReference type="EMBL" id="KL368295">
    <property type="protein sequence ID" value="KFD59275.1"/>
    <property type="molecule type" value="Genomic_DNA"/>
</dbReference>
<proteinExistence type="predicted"/>
<sequence length="80" mass="8849">MSPRLTNARPIARFRSSAPLGLCSAPRGAVPPPLGNTELDLNEEDIHQLVNMEVEELTNKDLMELKGKRQKGSLPPFARK</sequence>
<evidence type="ECO:0000313" key="4">
    <source>
        <dbReference type="EMBL" id="KFD61346.1"/>
    </source>
</evidence>
<accession>A0A085MVV0</accession>
<dbReference type="EMBL" id="KL363341">
    <property type="protein sequence ID" value="KFD47065.1"/>
    <property type="molecule type" value="Genomic_DNA"/>
</dbReference>
<evidence type="ECO:0000313" key="3">
    <source>
        <dbReference type="EMBL" id="KFD61341.1"/>
    </source>
</evidence>
<protein>
    <submittedName>
        <fullName evidence="4">Uncharacterized protein</fullName>
    </submittedName>
</protein>
<dbReference type="AlphaFoldDB" id="A0A085MVV0"/>
<dbReference type="EMBL" id="KL367626">
    <property type="protein sequence ID" value="KFD61341.1"/>
    <property type="molecule type" value="Genomic_DNA"/>
</dbReference>
<dbReference type="Proteomes" id="UP000030758">
    <property type="component" value="Unassembled WGS sequence"/>
</dbReference>
<dbReference type="EMBL" id="KL367626">
    <property type="protein sequence ID" value="KFD61346.1"/>
    <property type="molecule type" value="Genomic_DNA"/>
</dbReference>
<name>A0A085MVV0_9BILA</name>
<dbReference type="Proteomes" id="UP000030764">
    <property type="component" value="Unassembled WGS sequence"/>
</dbReference>